<name>A0A2I6S9D8_9RHOO</name>
<dbReference type="PIRSF" id="PIRSF018267">
    <property type="entry name" value="VSR_endonuc"/>
    <property type="match status" value="1"/>
</dbReference>
<dbReference type="InterPro" id="IPR004603">
    <property type="entry name" value="DNA_mismatch_endonuc_vsr"/>
</dbReference>
<dbReference type="CDD" id="cd00221">
    <property type="entry name" value="Vsr"/>
    <property type="match status" value="1"/>
</dbReference>
<evidence type="ECO:0000256" key="5">
    <source>
        <dbReference type="ARBA" id="ARBA00023204"/>
    </source>
</evidence>
<keyword evidence="2 6" id="KW-0255">Endonuclease</keyword>
<proteinExistence type="inferred from homology"/>
<sequence length="141" mass="16563">MTDVVDAATRSRMMSGIRGKNTKPELLVRRFLHGQGFRYRLHGKRLPGKPDLVLPRWNAVVFVHGCFWHMHDCRYFKLPNTRTEFWREKLSGNRRRDEAVRQQLEGMGWRVLVVHECELRDRPQEALAALAATLREVRPSS</sequence>
<evidence type="ECO:0000313" key="8">
    <source>
        <dbReference type="Proteomes" id="UP000242205"/>
    </source>
</evidence>
<comment type="similarity">
    <text evidence="6">Belongs to the vsr family.</text>
</comment>
<evidence type="ECO:0000256" key="1">
    <source>
        <dbReference type="ARBA" id="ARBA00022722"/>
    </source>
</evidence>
<protein>
    <recommendedName>
        <fullName evidence="6">Very short patch repair endonuclease</fullName>
        <ecNumber evidence="6">3.1.-.-</ecNumber>
    </recommendedName>
</protein>
<keyword evidence="5 6" id="KW-0234">DNA repair</keyword>
<dbReference type="RefSeq" id="WP_102247904.1">
    <property type="nucleotide sequence ID" value="NZ_CP025682.1"/>
</dbReference>
<evidence type="ECO:0000256" key="4">
    <source>
        <dbReference type="ARBA" id="ARBA00022801"/>
    </source>
</evidence>
<gene>
    <name evidence="7" type="ORF">C0099_13525</name>
</gene>
<keyword evidence="3 6" id="KW-0227">DNA damage</keyword>
<dbReference type="EMBL" id="CP025682">
    <property type="protein sequence ID" value="AUN95859.1"/>
    <property type="molecule type" value="Genomic_DNA"/>
</dbReference>
<comment type="function">
    <text evidence="6">May nick specific sequences that contain T:G mispairs resulting from m5C-deamination.</text>
</comment>
<dbReference type="NCBIfam" id="TIGR00632">
    <property type="entry name" value="vsr"/>
    <property type="match status" value="1"/>
</dbReference>
<keyword evidence="4 6" id="KW-0378">Hydrolase</keyword>
<reference evidence="7 8" key="1">
    <citation type="submission" date="2018-01" db="EMBL/GenBank/DDBJ databases">
        <authorList>
            <person name="Fu G.-Y."/>
        </authorList>
    </citation>
    <scope>NUCLEOTIDE SEQUENCE [LARGE SCALE GENOMIC DNA]</scope>
    <source>
        <strain evidence="7 8">SY39</strain>
    </source>
</reference>
<dbReference type="Pfam" id="PF03852">
    <property type="entry name" value="Vsr"/>
    <property type="match status" value="1"/>
</dbReference>
<organism evidence="7 8">
    <name type="scientific">Pseudazoarcus pumilus</name>
    <dbReference type="NCBI Taxonomy" id="2067960"/>
    <lineage>
        <taxon>Bacteria</taxon>
        <taxon>Pseudomonadati</taxon>
        <taxon>Pseudomonadota</taxon>
        <taxon>Betaproteobacteria</taxon>
        <taxon>Rhodocyclales</taxon>
        <taxon>Zoogloeaceae</taxon>
        <taxon>Pseudazoarcus</taxon>
    </lineage>
</organism>
<dbReference type="OrthoDB" id="9801520at2"/>
<evidence type="ECO:0000256" key="3">
    <source>
        <dbReference type="ARBA" id="ARBA00022763"/>
    </source>
</evidence>
<dbReference type="InterPro" id="IPR011335">
    <property type="entry name" value="Restrct_endonuc-II-like"/>
</dbReference>
<evidence type="ECO:0000256" key="6">
    <source>
        <dbReference type="PIRNR" id="PIRNR018267"/>
    </source>
</evidence>
<dbReference type="SUPFAM" id="SSF52980">
    <property type="entry name" value="Restriction endonuclease-like"/>
    <property type="match status" value="1"/>
</dbReference>
<dbReference type="GO" id="GO:0016787">
    <property type="term" value="F:hydrolase activity"/>
    <property type="evidence" value="ECO:0007669"/>
    <property type="project" value="UniProtKB-KW"/>
</dbReference>
<dbReference type="KEGG" id="atw:C0099_13525"/>
<evidence type="ECO:0000256" key="2">
    <source>
        <dbReference type="ARBA" id="ARBA00022759"/>
    </source>
</evidence>
<dbReference type="GO" id="GO:0004519">
    <property type="term" value="F:endonuclease activity"/>
    <property type="evidence" value="ECO:0007669"/>
    <property type="project" value="UniProtKB-KW"/>
</dbReference>
<dbReference type="Gene3D" id="3.40.960.10">
    <property type="entry name" value="VSR Endonuclease"/>
    <property type="match status" value="1"/>
</dbReference>
<keyword evidence="1 6" id="KW-0540">Nuclease</keyword>
<dbReference type="AlphaFoldDB" id="A0A2I6S9D8"/>
<accession>A0A2I6S9D8</accession>
<dbReference type="REBASE" id="227053">
    <property type="entry name" value="V.AspSY39ORF13530P"/>
</dbReference>
<dbReference type="GO" id="GO:0006298">
    <property type="term" value="P:mismatch repair"/>
    <property type="evidence" value="ECO:0007669"/>
    <property type="project" value="UniProtKB-UniRule"/>
</dbReference>
<keyword evidence="8" id="KW-1185">Reference proteome</keyword>
<dbReference type="Proteomes" id="UP000242205">
    <property type="component" value="Chromosome"/>
</dbReference>
<evidence type="ECO:0000313" key="7">
    <source>
        <dbReference type="EMBL" id="AUN95859.1"/>
    </source>
</evidence>
<dbReference type="EC" id="3.1.-.-" evidence="6"/>